<keyword evidence="4 5" id="KW-0472">Membrane</keyword>
<dbReference type="EMBL" id="CAJVCH010313013">
    <property type="protein sequence ID" value="CAG7786230.1"/>
    <property type="molecule type" value="Genomic_DNA"/>
</dbReference>
<evidence type="ECO:0000259" key="6">
    <source>
        <dbReference type="PROSITE" id="PS50850"/>
    </source>
</evidence>
<accession>A0A8J2KGI9</accession>
<dbReference type="PROSITE" id="PS50850">
    <property type="entry name" value="MFS"/>
    <property type="match status" value="1"/>
</dbReference>
<evidence type="ECO:0000313" key="8">
    <source>
        <dbReference type="Proteomes" id="UP000708208"/>
    </source>
</evidence>
<evidence type="ECO:0000256" key="5">
    <source>
        <dbReference type="SAM" id="Phobius"/>
    </source>
</evidence>
<dbReference type="GO" id="GO:0022857">
    <property type="term" value="F:transmembrane transporter activity"/>
    <property type="evidence" value="ECO:0007669"/>
    <property type="project" value="InterPro"/>
</dbReference>
<keyword evidence="3 5" id="KW-1133">Transmembrane helix</keyword>
<dbReference type="AlphaFoldDB" id="A0A8J2KGI9"/>
<comment type="subcellular location">
    <subcellularLocation>
        <location evidence="1">Membrane</location>
        <topology evidence="1">Multi-pass membrane protein</topology>
    </subcellularLocation>
</comment>
<feature type="transmembrane region" description="Helical" evidence="5">
    <location>
        <begin position="7"/>
        <end position="26"/>
    </location>
</feature>
<gene>
    <name evidence="7" type="ORF">AFUS01_LOCUS24805</name>
</gene>
<feature type="domain" description="Major facilitator superfamily (MFS) profile" evidence="6">
    <location>
        <begin position="1"/>
        <end position="120"/>
    </location>
</feature>
<proteinExistence type="predicted"/>
<evidence type="ECO:0000256" key="4">
    <source>
        <dbReference type="ARBA" id="ARBA00023136"/>
    </source>
</evidence>
<sequence>MGRRWTQVVFFMLCLVSCILSAIGSLHSHLHMLVIISIIVAKFAVTLTFLVIYMQAAEIFPTQLRTTGSGFASTVGCGVSIMAPYMIYLGKFNVSLPYLFLAAMSLIGMISTAFLPETLDQSLPETIEEAVQFGQGEKFWSFRPYSYKKEKKEEK</sequence>
<reference evidence="7" key="1">
    <citation type="submission" date="2021-06" db="EMBL/GenBank/DDBJ databases">
        <authorList>
            <person name="Hodson N. C."/>
            <person name="Mongue J. A."/>
            <person name="Jaron S. K."/>
        </authorList>
    </citation>
    <scope>NUCLEOTIDE SEQUENCE</scope>
</reference>
<evidence type="ECO:0000256" key="3">
    <source>
        <dbReference type="ARBA" id="ARBA00022989"/>
    </source>
</evidence>
<feature type="transmembrane region" description="Helical" evidence="5">
    <location>
        <begin position="66"/>
        <end position="88"/>
    </location>
</feature>
<organism evidence="7 8">
    <name type="scientific">Allacma fusca</name>
    <dbReference type="NCBI Taxonomy" id="39272"/>
    <lineage>
        <taxon>Eukaryota</taxon>
        <taxon>Metazoa</taxon>
        <taxon>Ecdysozoa</taxon>
        <taxon>Arthropoda</taxon>
        <taxon>Hexapoda</taxon>
        <taxon>Collembola</taxon>
        <taxon>Symphypleona</taxon>
        <taxon>Sminthuridae</taxon>
        <taxon>Allacma</taxon>
    </lineage>
</organism>
<dbReference type="InterPro" id="IPR020846">
    <property type="entry name" value="MFS_dom"/>
</dbReference>
<protein>
    <recommendedName>
        <fullName evidence="6">Major facilitator superfamily (MFS) profile domain-containing protein</fullName>
    </recommendedName>
</protein>
<feature type="transmembrane region" description="Helical" evidence="5">
    <location>
        <begin position="32"/>
        <end position="54"/>
    </location>
</feature>
<dbReference type="OrthoDB" id="5296287at2759"/>
<feature type="transmembrane region" description="Helical" evidence="5">
    <location>
        <begin position="94"/>
        <end position="115"/>
    </location>
</feature>
<keyword evidence="2 5" id="KW-0812">Transmembrane</keyword>
<dbReference type="InterPro" id="IPR005828">
    <property type="entry name" value="MFS_sugar_transport-like"/>
</dbReference>
<keyword evidence="8" id="KW-1185">Reference proteome</keyword>
<dbReference type="GO" id="GO:0016020">
    <property type="term" value="C:membrane"/>
    <property type="evidence" value="ECO:0007669"/>
    <property type="project" value="UniProtKB-SubCell"/>
</dbReference>
<dbReference type="PANTHER" id="PTHR24064">
    <property type="entry name" value="SOLUTE CARRIER FAMILY 22 MEMBER"/>
    <property type="match status" value="1"/>
</dbReference>
<evidence type="ECO:0000256" key="1">
    <source>
        <dbReference type="ARBA" id="ARBA00004141"/>
    </source>
</evidence>
<dbReference type="Pfam" id="PF00083">
    <property type="entry name" value="Sugar_tr"/>
    <property type="match status" value="1"/>
</dbReference>
<evidence type="ECO:0000313" key="7">
    <source>
        <dbReference type="EMBL" id="CAG7786230.1"/>
    </source>
</evidence>
<dbReference type="Proteomes" id="UP000708208">
    <property type="component" value="Unassembled WGS sequence"/>
</dbReference>
<name>A0A8J2KGI9_9HEXA</name>
<evidence type="ECO:0000256" key="2">
    <source>
        <dbReference type="ARBA" id="ARBA00022692"/>
    </source>
</evidence>
<comment type="caution">
    <text evidence="7">The sequence shown here is derived from an EMBL/GenBank/DDBJ whole genome shotgun (WGS) entry which is preliminary data.</text>
</comment>